<protein>
    <submittedName>
        <fullName evidence="8">Actin-related protein 2/3 complex subunit 1B, putative isoform 1</fullName>
    </submittedName>
</protein>
<dbReference type="InterPro" id="IPR056555">
    <property type="entry name" value="NFD4_C"/>
</dbReference>
<feature type="transmembrane region" description="Helical" evidence="5">
    <location>
        <begin position="158"/>
        <end position="180"/>
    </location>
</feature>
<sequence>MGSSTTTRGLKADELLPFTVQFLRGRWFALFASFLIMAGAGATYLFGTYSKEIKATLDYDQTTLNLLGFSKDLGANVGVFSGLIAEVTPTWFVLLLGAAFNFGGYFMIWLAVTGRIAKPKVWQMCVYICIGANSQNFANTGALVTSVKNFPESRGSMLGLLKGFTGLSGAVMTQIYLAVYGNDSKSLILLIGWLPATISVVFVYTIRTMKPVKHPNEMNVFYQFLGASVVLAVFLMAVTLAEKLVTFSRAAFAGVATVVCFLVFSPLFTCIREELLVWNIEKQPIDPPTEITVAEPRQMDDEKVVKSCFLTIFDKPERGEDYTILQALTSIDMWVLFLSTFCGLGPSLTAVDNLGQIGESLGYPNKTVTSFVSLVSIWNFFGRVFSGFVSETMIVKYKLPRPLMMTMVLLLGCIGYLLVAFPVPGSLYAASIIIGFSFGAQLPLIFAIISELFGLKYYSTLFNCGQLLSPLGSYIFNVRLTGVLYDREAIKDLAKKGLTRSSVKSLTCIGTHCYRLSFIILAAVTFFGALSSLILVLRTRKYYRGDIYKKYRENAESL</sequence>
<dbReference type="InterPro" id="IPR010658">
    <property type="entry name" value="Nodulin-like"/>
</dbReference>
<evidence type="ECO:0000313" key="8">
    <source>
        <dbReference type="EMBL" id="KAE8674629.1"/>
    </source>
</evidence>
<evidence type="ECO:0000259" key="6">
    <source>
        <dbReference type="Pfam" id="PF06813"/>
    </source>
</evidence>
<reference evidence="8" key="1">
    <citation type="submission" date="2019-09" db="EMBL/GenBank/DDBJ databases">
        <title>Draft genome information of white flower Hibiscus syriacus.</title>
        <authorList>
            <person name="Kim Y.-M."/>
        </authorList>
    </citation>
    <scope>NUCLEOTIDE SEQUENCE [LARGE SCALE GENOMIC DNA]</scope>
    <source>
        <strain evidence="8">YM2019G1</strain>
    </source>
</reference>
<dbReference type="Proteomes" id="UP000436088">
    <property type="component" value="Unassembled WGS sequence"/>
</dbReference>
<dbReference type="CDD" id="cd17354">
    <property type="entry name" value="MFS_Mch1p_like"/>
    <property type="match status" value="1"/>
</dbReference>
<feature type="transmembrane region" description="Helical" evidence="5">
    <location>
        <begin position="27"/>
        <end position="46"/>
    </location>
</feature>
<dbReference type="Pfam" id="PF06813">
    <property type="entry name" value="Nodulin-like"/>
    <property type="match status" value="1"/>
</dbReference>
<dbReference type="Gene3D" id="1.20.1250.20">
    <property type="entry name" value="MFS general substrate transporter like domains"/>
    <property type="match status" value="1"/>
</dbReference>
<feature type="transmembrane region" description="Helical" evidence="5">
    <location>
        <begin position="186"/>
        <end position="206"/>
    </location>
</feature>
<dbReference type="Pfam" id="PF23262">
    <property type="entry name" value="NFD4_C"/>
    <property type="match status" value="1"/>
</dbReference>
<evidence type="ECO:0000256" key="1">
    <source>
        <dbReference type="ARBA" id="ARBA00004141"/>
    </source>
</evidence>
<dbReference type="EMBL" id="VEPZ02001415">
    <property type="protein sequence ID" value="KAE8674629.1"/>
    <property type="molecule type" value="Genomic_DNA"/>
</dbReference>
<evidence type="ECO:0000256" key="5">
    <source>
        <dbReference type="SAM" id="Phobius"/>
    </source>
</evidence>
<feature type="transmembrane region" description="Helical" evidence="5">
    <location>
        <begin position="427"/>
        <end position="450"/>
    </location>
</feature>
<accession>A0A6A2YEL0</accession>
<comment type="subcellular location">
    <subcellularLocation>
        <location evidence="1">Membrane</location>
        <topology evidence="1">Multi-pass membrane protein</topology>
    </subcellularLocation>
</comment>
<evidence type="ECO:0000256" key="3">
    <source>
        <dbReference type="ARBA" id="ARBA00022989"/>
    </source>
</evidence>
<name>A0A6A2YEL0_HIBSY</name>
<keyword evidence="4 5" id="KW-0472">Membrane</keyword>
<dbReference type="SUPFAM" id="SSF103473">
    <property type="entry name" value="MFS general substrate transporter"/>
    <property type="match status" value="1"/>
</dbReference>
<dbReference type="GO" id="GO:0016020">
    <property type="term" value="C:membrane"/>
    <property type="evidence" value="ECO:0007669"/>
    <property type="project" value="UniProtKB-SubCell"/>
</dbReference>
<feature type="transmembrane region" description="Helical" evidence="5">
    <location>
        <begin position="402"/>
        <end position="421"/>
    </location>
</feature>
<feature type="domain" description="Nodulin-like" evidence="6">
    <location>
        <begin position="26"/>
        <end position="269"/>
    </location>
</feature>
<feature type="domain" description="NFD4 C-terminal" evidence="7">
    <location>
        <begin position="327"/>
        <end position="543"/>
    </location>
</feature>
<proteinExistence type="predicted"/>
<dbReference type="OrthoDB" id="410267at2759"/>
<feature type="transmembrane region" description="Helical" evidence="5">
    <location>
        <begin position="516"/>
        <end position="537"/>
    </location>
</feature>
<evidence type="ECO:0000313" key="9">
    <source>
        <dbReference type="Proteomes" id="UP000436088"/>
    </source>
</evidence>
<comment type="caution">
    <text evidence="8">The sequence shown here is derived from an EMBL/GenBank/DDBJ whole genome shotgun (WGS) entry which is preliminary data.</text>
</comment>
<evidence type="ECO:0000259" key="7">
    <source>
        <dbReference type="Pfam" id="PF23262"/>
    </source>
</evidence>
<dbReference type="AlphaFoldDB" id="A0A6A2YEL0"/>
<evidence type="ECO:0000256" key="2">
    <source>
        <dbReference type="ARBA" id="ARBA00022692"/>
    </source>
</evidence>
<feature type="transmembrane region" description="Helical" evidence="5">
    <location>
        <begin position="218"/>
        <end position="238"/>
    </location>
</feature>
<keyword evidence="9" id="KW-1185">Reference proteome</keyword>
<evidence type="ECO:0000256" key="4">
    <source>
        <dbReference type="ARBA" id="ARBA00023136"/>
    </source>
</evidence>
<keyword evidence="3 5" id="KW-1133">Transmembrane helix</keyword>
<keyword evidence="2 5" id="KW-0812">Transmembrane</keyword>
<dbReference type="InterPro" id="IPR036259">
    <property type="entry name" value="MFS_trans_sf"/>
</dbReference>
<feature type="transmembrane region" description="Helical" evidence="5">
    <location>
        <begin position="91"/>
        <end position="112"/>
    </location>
</feature>
<feature type="transmembrane region" description="Helical" evidence="5">
    <location>
        <begin position="250"/>
        <end position="271"/>
    </location>
</feature>
<dbReference type="PANTHER" id="PTHR21576:SF29">
    <property type="entry name" value="NODULIN-LIKE DOMAIN-CONTAINING PROTEIN"/>
    <property type="match status" value="1"/>
</dbReference>
<organism evidence="8 9">
    <name type="scientific">Hibiscus syriacus</name>
    <name type="common">Rose of Sharon</name>
    <dbReference type="NCBI Taxonomy" id="106335"/>
    <lineage>
        <taxon>Eukaryota</taxon>
        <taxon>Viridiplantae</taxon>
        <taxon>Streptophyta</taxon>
        <taxon>Embryophyta</taxon>
        <taxon>Tracheophyta</taxon>
        <taxon>Spermatophyta</taxon>
        <taxon>Magnoliopsida</taxon>
        <taxon>eudicotyledons</taxon>
        <taxon>Gunneridae</taxon>
        <taxon>Pentapetalae</taxon>
        <taxon>rosids</taxon>
        <taxon>malvids</taxon>
        <taxon>Malvales</taxon>
        <taxon>Malvaceae</taxon>
        <taxon>Malvoideae</taxon>
        <taxon>Hibiscus</taxon>
    </lineage>
</organism>
<feature type="transmembrane region" description="Helical" evidence="5">
    <location>
        <begin position="371"/>
        <end position="390"/>
    </location>
</feature>
<dbReference type="PANTHER" id="PTHR21576">
    <property type="entry name" value="UNCHARACTERIZED NODULIN-LIKE PROTEIN"/>
    <property type="match status" value="1"/>
</dbReference>
<dbReference type="FunFam" id="1.20.1250.20:FF:000446">
    <property type="entry name" value="Nodulin family protein"/>
    <property type="match status" value="1"/>
</dbReference>
<gene>
    <name evidence="8" type="ORF">F3Y22_tig00111741pilonHSYRG00035</name>
</gene>